<keyword evidence="4" id="KW-0819">tRNA processing</keyword>
<dbReference type="InterPro" id="IPR039262">
    <property type="entry name" value="DTWD2/TAPT"/>
</dbReference>
<name>A0AA47KJD1_9GAMM</name>
<evidence type="ECO:0000313" key="8">
    <source>
        <dbReference type="Proteomes" id="UP001164748"/>
    </source>
</evidence>
<sequence>MSRYCSLCHKAHAICICDAITKIDNPNPVILLQHPDEVSHPKNSACLLSLSLQHSITLVGEDFSQHPQLNALLADPDITYAVLYPEEYATPLGEVVTQPAGAKQGIILLDGTWKKAYKMYQLSTNLQALPSISIDAKTPSQYQIRKSRKPGALSTLEAGYMALSQLEGNAKRYQPLLDSFDTMIARQLAFLPDASKRCD</sequence>
<keyword evidence="3" id="KW-0949">S-adenosyl-L-methionine</keyword>
<evidence type="ECO:0000256" key="5">
    <source>
        <dbReference type="ARBA" id="ARBA00034489"/>
    </source>
</evidence>
<comment type="similarity">
    <text evidence="5">Belongs to the TDD superfamily. DTWD2 family.</text>
</comment>
<evidence type="ECO:0000256" key="2">
    <source>
        <dbReference type="ARBA" id="ARBA00022679"/>
    </source>
</evidence>
<dbReference type="RefSeq" id="WP_269578561.1">
    <property type="nucleotide sequence ID" value="NZ_CP114588.1"/>
</dbReference>
<evidence type="ECO:0000256" key="1">
    <source>
        <dbReference type="ARBA" id="ARBA00012386"/>
    </source>
</evidence>
<gene>
    <name evidence="7" type="ORF">N8M53_09220</name>
</gene>
<evidence type="ECO:0000256" key="4">
    <source>
        <dbReference type="ARBA" id="ARBA00022694"/>
    </source>
</evidence>
<reference evidence="7" key="1">
    <citation type="submission" date="2022-09" db="EMBL/GenBank/DDBJ databases">
        <authorList>
            <person name="Li Z.-J."/>
        </authorList>
    </citation>
    <scope>NUCLEOTIDE SEQUENCE</scope>
    <source>
        <strain evidence="7">TGB11</strain>
    </source>
</reference>
<dbReference type="Pfam" id="PF03942">
    <property type="entry name" value="DTW"/>
    <property type="match status" value="1"/>
</dbReference>
<evidence type="ECO:0000313" key="7">
    <source>
        <dbReference type="EMBL" id="WBA08005.1"/>
    </source>
</evidence>
<dbReference type="PANTHER" id="PTHR21392:SF0">
    <property type="entry name" value="TRNA-URIDINE AMINOCARBOXYPROPYLTRANSFERASE 2"/>
    <property type="match status" value="1"/>
</dbReference>
<dbReference type="EC" id="2.5.1.25" evidence="1"/>
<dbReference type="GO" id="GO:0008033">
    <property type="term" value="P:tRNA processing"/>
    <property type="evidence" value="ECO:0007669"/>
    <property type="project" value="UniProtKB-KW"/>
</dbReference>
<dbReference type="PANTHER" id="PTHR21392">
    <property type="entry name" value="TRNA-URIDINE AMINOCARBOXYPROPYLTRANSFERASE 2"/>
    <property type="match status" value="1"/>
</dbReference>
<accession>A0AA47KJD1</accession>
<dbReference type="SMART" id="SM01144">
    <property type="entry name" value="DTW"/>
    <property type="match status" value="1"/>
</dbReference>
<dbReference type="GO" id="GO:0016432">
    <property type="term" value="F:tRNA-uridine aminocarboxypropyltransferase activity"/>
    <property type="evidence" value="ECO:0007669"/>
    <property type="project" value="UniProtKB-EC"/>
</dbReference>
<dbReference type="InterPro" id="IPR005636">
    <property type="entry name" value="DTW"/>
</dbReference>
<dbReference type="AlphaFoldDB" id="A0AA47KJD1"/>
<keyword evidence="2" id="KW-0808">Transferase</keyword>
<proteinExistence type="inferred from homology"/>
<evidence type="ECO:0000256" key="3">
    <source>
        <dbReference type="ARBA" id="ARBA00022691"/>
    </source>
</evidence>
<feature type="domain" description="DTW" evidence="6">
    <location>
        <begin position="1"/>
        <end position="192"/>
    </location>
</feature>
<dbReference type="EMBL" id="CP114588">
    <property type="protein sequence ID" value="WBA08005.1"/>
    <property type="molecule type" value="Genomic_DNA"/>
</dbReference>
<protein>
    <recommendedName>
        <fullName evidence="1">tRNA-uridine aminocarboxypropyltransferase</fullName>
        <ecNumber evidence="1">2.5.1.25</ecNumber>
    </recommendedName>
</protein>
<evidence type="ECO:0000259" key="6">
    <source>
        <dbReference type="SMART" id="SM01144"/>
    </source>
</evidence>
<dbReference type="Proteomes" id="UP001164748">
    <property type="component" value="Chromosome"/>
</dbReference>
<organism evidence="7 8">
    <name type="scientific">Salinivibrio kushneri</name>
    <dbReference type="NCBI Taxonomy" id="1908198"/>
    <lineage>
        <taxon>Bacteria</taxon>
        <taxon>Pseudomonadati</taxon>
        <taxon>Pseudomonadota</taxon>
        <taxon>Gammaproteobacteria</taxon>
        <taxon>Vibrionales</taxon>
        <taxon>Vibrionaceae</taxon>
        <taxon>Salinivibrio</taxon>
    </lineage>
</organism>